<dbReference type="RefSeq" id="WP_349137760.1">
    <property type="nucleotide sequence ID" value="NZ_JBBMEP010000010.1"/>
</dbReference>
<feature type="compositionally biased region" description="Low complexity" evidence="7">
    <location>
        <begin position="18"/>
        <end position="45"/>
    </location>
</feature>
<keyword evidence="9" id="KW-1185">Reference proteome</keyword>
<evidence type="ECO:0000256" key="1">
    <source>
        <dbReference type="ARBA" id="ARBA00003640"/>
    </source>
</evidence>
<comment type="function">
    <text evidence="1">This subunit may be involved in monitoring complementarity of crRNA and target RNA.</text>
</comment>
<evidence type="ECO:0000256" key="2">
    <source>
        <dbReference type="ARBA" id="ARBA00006896"/>
    </source>
</evidence>
<feature type="region of interest" description="Disordered" evidence="7">
    <location>
        <begin position="1"/>
        <end position="59"/>
    </location>
</feature>
<dbReference type="NCBIfam" id="TIGR01870">
    <property type="entry name" value="cas_TM1810_Csm2"/>
    <property type="match status" value="1"/>
</dbReference>
<evidence type="ECO:0000256" key="5">
    <source>
        <dbReference type="ARBA" id="ARBA00023118"/>
    </source>
</evidence>
<dbReference type="Pfam" id="PF03750">
    <property type="entry name" value="Csm2_III-A"/>
    <property type="match status" value="1"/>
</dbReference>
<evidence type="ECO:0000256" key="3">
    <source>
        <dbReference type="ARBA" id="ARBA00016118"/>
    </source>
</evidence>
<gene>
    <name evidence="8" type="primary">csm2</name>
    <name evidence="8" type="ORF">WMO17_06930</name>
</gene>
<evidence type="ECO:0000256" key="6">
    <source>
        <dbReference type="ARBA" id="ARBA00031723"/>
    </source>
</evidence>
<evidence type="ECO:0000313" key="9">
    <source>
        <dbReference type="Proteomes" id="UP001496146"/>
    </source>
</evidence>
<evidence type="ECO:0000256" key="7">
    <source>
        <dbReference type="SAM" id="MobiDB-lite"/>
    </source>
</evidence>
<comment type="similarity">
    <text evidence="2">Belongs to the CRISPR-associated Csm2 family.</text>
</comment>
<evidence type="ECO:0000256" key="4">
    <source>
        <dbReference type="ARBA" id="ARBA00022884"/>
    </source>
</evidence>
<sequence>MAGWNDNGRGSYGGGGYNNNRSGYSNSYNGNRSSSGSYNSRSSYGQQKELPPEITPKKVPEDYVDEAERIMSNLMSQPKKVTTSKIRGLLSLVTEIFNVENLRTEEALLPESVVKINLMRVRVAYEYGRDTGESVGKDKAYPMKDFISQSHLLEYLKGISTDRADLIRFAHYMEALVAFHRYFGGKEG</sequence>
<accession>A0ABV1BMU9</accession>
<dbReference type="EMBL" id="JBBMEP010000010">
    <property type="protein sequence ID" value="MEQ2377098.1"/>
    <property type="molecule type" value="Genomic_DNA"/>
</dbReference>
<proteinExistence type="inferred from homology"/>
<evidence type="ECO:0000313" key="8">
    <source>
        <dbReference type="EMBL" id="MEQ2377098.1"/>
    </source>
</evidence>
<protein>
    <recommendedName>
        <fullName evidence="3">CRISPR system Cms protein Csm2</fullName>
    </recommendedName>
    <alternativeName>
        <fullName evidence="6">CRISPR type III A-associated protein Csm2</fullName>
    </alternativeName>
</protein>
<name>A0ABV1BMU9_9FIRM</name>
<comment type="caution">
    <text evidence="8">The sequence shown here is derived from an EMBL/GenBank/DDBJ whole genome shotgun (WGS) entry which is preliminary data.</text>
</comment>
<organism evidence="8 9">
    <name type="scientific">Faecalibacterium faecis</name>
    <dbReference type="NCBI Taxonomy" id="3133157"/>
    <lineage>
        <taxon>Bacteria</taxon>
        <taxon>Bacillati</taxon>
        <taxon>Bacillota</taxon>
        <taxon>Clostridia</taxon>
        <taxon>Eubacteriales</taxon>
        <taxon>Oscillospiraceae</taxon>
        <taxon>Faecalibacterium</taxon>
    </lineage>
</organism>
<keyword evidence="4" id="KW-0694">RNA-binding</keyword>
<keyword evidence="5" id="KW-0051">Antiviral defense</keyword>
<reference evidence="8 9" key="1">
    <citation type="submission" date="2024-03" db="EMBL/GenBank/DDBJ databases">
        <title>Human intestinal bacterial collection.</title>
        <authorList>
            <person name="Pauvert C."/>
            <person name="Hitch T.C.A."/>
            <person name="Clavel T."/>
        </authorList>
    </citation>
    <scope>NUCLEOTIDE SEQUENCE [LARGE SCALE GENOMIC DNA]</scope>
    <source>
        <strain evidence="8 9">CLA-JM-H7-B</strain>
    </source>
</reference>
<dbReference type="Proteomes" id="UP001496146">
    <property type="component" value="Unassembled WGS sequence"/>
</dbReference>
<dbReference type="InterPro" id="IPR010149">
    <property type="entry name" value="CRISPR-assoc_prot_Csm2_III-A"/>
</dbReference>